<dbReference type="PANTHER" id="PTHR39186">
    <property type="entry name" value="DUF2071 FAMILY PROTEIN"/>
    <property type="match status" value="1"/>
</dbReference>
<evidence type="ECO:0000313" key="1">
    <source>
        <dbReference type="EMBL" id="MFB5190202.1"/>
    </source>
</evidence>
<proteinExistence type="predicted"/>
<dbReference type="InterPro" id="IPR023375">
    <property type="entry name" value="ADC_dom_sf"/>
</dbReference>
<accession>A0ABV5AEX3</accession>
<dbReference type="SUPFAM" id="SSF160104">
    <property type="entry name" value="Acetoacetate decarboxylase-like"/>
    <property type="match status" value="1"/>
</dbReference>
<dbReference type="EMBL" id="JBDXSU010000005">
    <property type="protein sequence ID" value="MFB5190202.1"/>
    <property type="molecule type" value="Genomic_DNA"/>
</dbReference>
<sequence length="252" mass="28870">MQGTSDVHRQYPIPERPWVMHQTWERVLFAHWPVPVRLLQAKLPPAIELDTFDGQAWLSLVLLFVKDLHARWMPPIPGASAFAQANVRTYVVKAGRPGVWFFQLYASNPLAVALARRFFHLPYERAAIKTEHRADATQFALSRAHQEQPVQALTCNYQPNPPVFEATRGSVDAWLTDRYCVYTSYADRLYRADIHHTPWGLQRANAQWTNNTLFPRCEALTATPSILHFAACKRVHVWAPVEADSWTSSLKS</sequence>
<evidence type="ECO:0000313" key="2">
    <source>
        <dbReference type="Proteomes" id="UP001579974"/>
    </source>
</evidence>
<organism evidence="1 2">
    <name type="scientific">Alicyclobacillus fastidiosus</name>
    <dbReference type="NCBI Taxonomy" id="392011"/>
    <lineage>
        <taxon>Bacteria</taxon>
        <taxon>Bacillati</taxon>
        <taxon>Bacillota</taxon>
        <taxon>Bacilli</taxon>
        <taxon>Bacillales</taxon>
        <taxon>Alicyclobacillaceae</taxon>
        <taxon>Alicyclobacillus</taxon>
    </lineage>
</organism>
<dbReference type="Gene3D" id="2.40.400.10">
    <property type="entry name" value="Acetoacetate decarboxylase-like"/>
    <property type="match status" value="1"/>
</dbReference>
<dbReference type="PANTHER" id="PTHR39186:SF1">
    <property type="entry name" value="DUF2071 DOMAIN-CONTAINING PROTEIN"/>
    <property type="match status" value="1"/>
</dbReference>
<gene>
    <name evidence="1" type="ORF">KKP3000_003647</name>
</gene>
<name>A0ABV5AEX3_9BACL</name>
<dbReference type="Pfam" id="PF09844">
    <property type="entry name" value="DUF2071"/>
    <property type="match status" value="1"/>
</dbReference>
<protein>
    <submittedName>
        <fullName evidence="1">DUF2071 domain-containing protein</fullName>
    </submittedName>
</protein>
<dbReference type="Proteomes" id="UP001579974">
    <property type="component" value="Unassembled WGS sequence"/>
</dbReference>
<dbReference type="InterPro" id="IPR018644">
    <property type="entry name" value="DUF2071"/>
</dbReference>
<dbReference type="RefSeq" id="WP_275473742.1">
    <property type="nucleotide sequence ID" value="NZ_CP162940.1"/>
</dbReference>
<keyword evidence="2" id="KW-1185">Reference proteome</keyword>
<reference evidence="1 2" key="1">
    <citation type="journal article" date="2024" name="Int. J. Mol. Sci.">
        <title>Exploration of Alicyclobacillus spp. Genome in Search of Antibiotic Resistance.</title>
        <authorList>
            <person name="Bucka-Kolendo J."/>
            <person name="Kiousi D.E."/>
            <person name="Dekowska A."/>
            <person name="Mikolajczuk-Szczyrba A."/>
            <person name="Karadedos D.M."/>
            <person name="Michael P."/>
            <person name="Galanis A."/>
            <person name="Sokolowska B."/>
        </authorList>
    </citation>
    <scope>NUCLEOTIDE SEQUENCE [LARGE SCALE GENOMIC DNA]</scope>
    <source>
        <strain evidence="1 2">KKP 3000</strain>
    </source>
</reference>
<comment type="caution">
    <text evidence="1">The sequence shown here is derived from an EMBL/GenBank/DDBJ whole genome shotgun (WGS) entry which is preliminary data.</text>
</comment>